<sequence>MSRKLGILSIILIVGVAIAAIFPYVSMNPDVLRGKLHEIYGVFST</sequence>
<evidence type="ECO:0000313" key="2">
    <source>
        <dbReference type="Proteomes" id="UP001304650"/>
    </source>
</evidence>
<protein>
    <submittedName>
        <fullName evidence="1">Uncharacterized protein</fullName>
    </submittedName>
</protein>
<keyword evidence="2" id="KW-1185">Reference proteome</keyword>
<name>A0AA96LNU8_9BACL</name>
<dbReference type="AlphaFoldDB" id="A0AA96LNU8"/>
<dbReference type="KEGG" id="proo:MJB10_04775"/>
<evidence type="ECO:0000313" key="1">
    <source>
        <dbReference type="EMBL" id="WNR45452.1"/>
    </source>
</evidence>
<dbReference type="Proteomes" id="UP001304650">
    <property type="component" value="Chromosome"/>
</dbReference>
<reference evidence="1" key="1">
    <citation type="submission" date="2022-02" db="EMBL/GenBank/DDBJ databases">
        <title>Paenibacillus sp. MBLB1832 Whole Genome Shotgun Sequencing.</title>
        <authorList>
            <person name="Hwang C.Y."/>
            <person name="Cho E.-S."/>
            <person name="Seo M.-J."/>
        </authorList>
    </citation>
    <scope>NUCLEOTIDE SEQUENCE</scope>
    <source>
        <strain evidence="1">MBLB1832</strain>
    </source>
</reference>
<organism evidence="1 2">
    <name type="scientific">Paenibacillus roseopurpureus</name>
    <dbReference type="NCBI Taxonomy" id="2918901"/>
    <lineage>
        <taxon>Bacteria</taxon>
        <taxon>Bacillati</taxon>
        <taxon>Bacillota</taxon>
        <taxon>Bacilli</taxon>
        <taxon>Bacillales</taxon>
        <taxon>Paenibacillaceae</taxon>
        <taxon>Paenibacillus</taxon>
    </lineage>
</organism>
<proteinExistence type="predicted"/>
<gene>
    <name evidence="1" type="ORF">MJB10_04775</name>
</gene>
<accession>A0AA96LNU8</accession>
<dbReference type="RefSeq" id="WP_314802209.1">
    <property type="nucleotide sequence ID" value="NZ_CP130319.1"/>
</dbReference>
<dbReference type="EMBL" id="CP130319">
    <property type="protein sequence ID" value="WNR45452.1"/>
    <property type="molecule type" value="Genomic_DNA"/>
</dbReference>